<evidence type="ECO:0000313" key="6">
    <source>
        <dbReference type="Proteomes" id="UP001255856"/>
    </source>
</evidence>
<dbReference type="PANTHER" id="PTHR18849">
    <property type="entry name" value="LEUCINE RICH REPEAT PROTEIN"/>
    <property type="match status" value="1"/>
</dbReference>
<dbReference type="InterPro" id="IPR001611">
    <property type="entry name" value="Leu-rich_rpt"/>
</dbReference>
<dbReference type="Pfam" id="PF13855">
    <property type="entry name" value="LRR_8"/>
    <property type="match status" value="1"/>
</dbReference>
<dbReference type="SMART" id="SM00365">
    <property type="entry name" value="LRR_SD22"/>
    <property type="match status" value="2"/>
</dbReference>
<evidence type="ECO:0000256" key="3">
    <source>
        <dbReference type="ARBA" id="ARBA00022737"/>
    </source>
</evidence>
<evidence type="ECO:0000256" key="2">
    <source>
        <dbReference type="ARBA" id="ARBA00022614"/>
    </source>
</evidence>
<dbReference type="Gene3D" id="3.80.10.10">
    <property type="entry name" value="Ribonuclease Inhibitor"/>
    <property type="match status" value="1"/>
</dbReference>
<dbReference type="EMBL" id="JASFZW010000008">
    <property type="protein sequence ID" value="KAK2076804.1"/>
    <property type="molecule type" value="Genomic_DNA"/>
</dbReference>
<comment type="caution">
    <text evidence="5">The sequence shown here is derived from an EMBL/GenBank/DDBJ whole genome shotgun (WGS) entry which is preliminary data.</text>
</comment>
<organism evidence="5 6">
    <name type="scientific">Prototheca wickerhamii</name>
    <dbReference type="NCBI Taxonomy" id="3111"/>
    <lineage>
        <taxon>Eukaryota</taxon>
        <taxon>Viridiplantae</taxon>
        <taxon>Chlorophyta</taxon>
        <taxon>core chlorophytes</taxon>
        <taxon>Trebouxiophyceae</taxon>
        <taxon>Chlorellales</taxon>
        <taxon>Chlorellaceae</taxon>
        <taxon>Prototheca</taxon>
    </lineage>
</organism>
<evidence type="ECO:0000256" key="1">
    <source>
        <dbReference type="ARBA" id="ARBA00004430"/>
    </source>
</evidence>
<dbReference type="SUPFAM" id="SSF52058">
    <property type="entry name" value="L domain-like"/>
    <property type="match status" value="1"/>
</dbReference>
<accession>A0AAD9IEG1</accession>
<dbReference type="PROSITE" id="PS51450">
    <property type="entry name" value="LRR"/>
    <property type="match status" value="1"/>
</dbReference>
<reference evidence="5" key="1">
    <citation type="submission" date="2021-01" db="EMBL/GenBank/DDBJ databases">
        <authorList>
            <person name="Eckstrom K.M.E."/>
        </authorList>
    </citation>
    <scope>NUCLEOTIDE SEQUENCE</scope>
    <source>
        <strain evidence="5">UVCC 0001</strain>
    </source>
</reference>
<evidence type="ECO:0000259" key="4">
    <source>
        <dbReference type="SMART" id="SM00446"/>
    </source>
</evidence>
<dbReference type="AlphaFoldDB" id="A0AAD9IEG1"/>
<feature type="domain" description="U2A'/phosphoprotein 32 family A C-terminal" evidence="4">
    <location>
        <begin position="85"/>
        <end position="103"/>
    </location>
</feature>
<dbReference type="GO" id="GO:0005930">
    <property type="term" value="C:axoneme"/>
    <property type="evidence" value="ECO:0007669"/>
    <property type="project" value="UniProtKB-SubCell"/>
</dbReference>
<dbReference type="InterPro" id="IPR032675">
    <property type="entry name" value="LRR_dom_sf"/>
</dbReference>
<dbReference type="SMART" id="SM00446">
    <property type="entry name" value="LRRcap"/>
    <property type="match status" value="1"/>
</dbReference>
<gene>
    <name evidence="5" type="ORF">QBZ16_005030</name>
</gene>
<comment type="subcellular location">
    <subcellularLocation>
        <location evidence="1">Cytoplasm</location>
        <location evidence="1">Cytoskeleton</location>
        <location evidence="1">Cilium axoneme</location>
    </subcellularLocation>
</comment>
<keyword evidence="2" id="KW-0433">Leucine-rich repeat</keyword>
<proteinExistence type="predicted"/>
<protein>
    <recommendedName>
        <fullName evidence="4">U2A'/phosphoprotein 32 family A C-terminal domain-containing protein</fullName>
    </recommendedName>
</protein>
<name>A0AAD9IEG1_PROWI</name>
<keyword evidence="6" id="KW-1185">Reference proteome</keyword>
<dbReference type="Proteomes" id="UP001255856">
    <property type="component" value="Unassembled WGS sequence"/>
</dbReference>
<dbReference type="InterPro" id="IPR003603">
    <property type="entry name" value="U2A'_phosphoprotein32A_C"/>
</dbReference>
<evidence type="ECO:0000313" key="5">
    <source>
        <dbReference type="EMBL" id="KAK2076804.1"/>
    </source>
</evidence>
<dbReference type="PANTHER" id="PTHR18849:SF0">
    <property type="entry name" value="CILIA- AND FLAGELLA-ASSOCIATED PROTEIN 410-RELATED"/>
    <property type="match status" value="1"/>
</dbReference>
<sequence length="109" mass="12173">MLDATANRLKHIEDKGVGSLKKLRILDVSNNRLVTLDGLEDHPALTDLWANDNQLESLEEVETVLQQYSQTLSCVYLSGNPCAGVQQYRRRVTALLPHLEQLDDAVLSS</sequence>
<keyword evidence="3" id="KW-0677">Repeat</keyword>